<evidence type="ECO:0000313" key="1">
    <source>
        <dbReference type="EMBL" id="KKL11832.1"/>
    </source>
</evidence>
<accession>A0A0F9BDB3</accession>
<comment type="caution">
    <text evidence="1">The sequence shown here is derived from an EMBL/GenBank/DDBJ whole genome shotgun (WGS) entry which is preliminary data.</text>
</comment>
<organism evidence="1">
    <name type="scientific">marine sediment metagenome</name>
    <dbReference type="NCBI Taxonomy" id="412755"/>
    <lineage>
        <taxon>unclassified sequences</taxon>
        <taxon>metagenomes</taxon>
        <taxon>ecological metagenomes</taxon>
    </lineage>
</organism>
<dbReference type="AlphaFoldDB" id="A0A0F9BDB3"/>
<name>A0A0F9BDB3_9ZZZZ</name>
<sequence>MDTIAGRVSIYVDTDGYDGLGNRLGVFIEGSLIMNMRRLFRAAVVFLYIRLGYRRAFIRGLDRGYDEGFDDAVDTVQDWYICDEDEQEAPFRQLSR</sequence>
<reference evidence="1" key="1">
    <citation type="journal article" date="2015" name="Nature">
        <title>Complex archaea that bridge the gap between prokaryotes and eukaryotes.</title>
        <authorList>
            <person name="Spang A."/>
            <person name="Saw J.H."/>
            <person name="Jorgensen S.L."/>
            <person name="Zaremba-Niedzwiedzka K."/>
            <person name="Martijn J."/>
            <person name="Lind A.E."/>
            <person name="van Eijk R."/>
            <person name="Schleper C."/>
            <person name="Guy L."/>
            <person name="Ettema T.J."/>
        </authorList>
    </citation>
    <scope>NUCLEOTIDE SEQUENCE</scope>
</reference>
<gene>
    <name evidence="1" type="ORF">LCGC14_2541820</name>
</gene>
<protein>
    <submittedName>
        <fullName evidence="1">Uncharacterized protein</fullName>
    </submittedName>
</protein>
<proteinExistence type="predicted"/>
<dbReference type="EMBL" id="LAZR01041499">
    <property type="protein sequence ID" value="KKL11832.1"/>
    <property type="molecule type" value="Genomic_DNA"/>
</dbReference>